<name>A0A8S5TQ03_9CAUD</name>
<protein>
    <submittedName>
        <fullName evidence="3">Terminase small subunit</fullName>
    </submittedName>
</protein>
<sequence>MPKDKLTPKQKKFCDEYLKLGNATQAAKNAGYSEKTAYRTGADNLKVPHILDYINARQEQIASKDIADIEEIMKYLTDVMRGKIKDQFDLDASLSERTKAAQELLKRNVDDRKMNLELAKLEAQFKDNGSDEDAKDNFMDALNSTASEVWTDDE</sequence>
<dbReference type="Gene3D" id="6.10.140.2160">
    <property type="match status" value="1"/>
</dbReference>
<keyword evidence="2" id="KW-0231">Viral genome packaging</keyword>
<organism evidence="3">
    <name type="scientific">Myoviridae sp. ctCXW4</name>
    <dbReference type="NCBI Taxonomy" id="2827669"/>
    <lineage>
        <taxon>Viruses</taxon>
        <taxon>Duplodnaviria</taxon>
        <taxon>Heunggongvirae</taxon>
        <taxon>Uroviricota</taxon>
        <taxon>Caudoviricetes</taxon>
    </lineage>
</organism>
<evidence type="ECO:0000256" key="1">
    <source>
        <dbReference type="ARBA" id="ARBA00022612"/>
    </source>
</evidence>
<reference evidence="3" key="1">
    <citation type="journal article" date="2021" name="Proc. Natl. Acad. Sci. U.S.A.">
        <title>A Catalog of Tens of Thousands of Viruses from Human Metagenomes Reveals Hidden Associations with Chronic Diseases.</title>
        <authorList>
            <person name="Tisza M.J."/>
            <person name="Buck C.B."/>
        </authorList>
    </citation>
    <scope>NUCLEOTIDE SEQUENCE</scope>
    <source>
        <strain evidence="3">CtCXW4</strain>
    </source>
</reference>
<evidence type="ECO:0000313" key="3">
    <source>
        <dbReference type="EMBL" id="DAF65208.1"/>
    </source>
</evidence>
<proteinExistence type="predicted"/>
<dbReference type="InterPro" id="IPR005335">
    <property type="entry name" value="Terminase_ssu"/>
</dbReference>
<keyword evidence="1" id="KW-1188">Viral release from host cell</keyword>
<dbReference type="InterPro" id="IPR038713">
    <property type="entry name" value="Terminase_Gp1_N_sf"/>
</dbReference>
<dbReference type="GO" id="GO:0051276">
    <property type="term" value="P:chromosome organization"/>
    <property type="evidence" value="ECO:0007669"/>
    <property type="project" value="InterPro"/>
</dbReference>
<dbReference type="Gene3D" id="1.10.10.1400">
    <property type="entry name" value="Terminase, small subunit, N-terminal DNA-binding domain, HTH motif"/>
    <property type="match status" value="1"/>
</dbReference>
<evidence type="ECO:0000256" key="2">
    <source>
        <dbReference type="ARBA" id="ARBA00023219"/>
    </source>
</evidence>
<dbReference type="Pfam" id="PF03592">
    <property type="entry name" value="Terminase_2"/>
    <property type="match status" value="1"/>
</dbReference>
<dbReference type="EMBL" id="BK032876">
    <property type="protein sequence ID" value="DAF65208.1"/>
    <property type="molecule type" value="Genomic_DNA"/>
</dbReference>
<dbReference type="PANTHER" id="PTHR41328:SF2">
    <property type="entry name" value="TERMINASE SMALL SUBUNIT"/>
    <property type="match status" value="1"/>
</dbReference>
<accession>A0A8S5TQ03</accession>
<dbReference type="InterPro" id="IPR052404">
    <property type="entry name" value="SPP1-like_terminase"/>
</dbReference>
<dbReference type="PANTHER" id="PTHR41328">
    <property type="entry name" value="TERMINASE SMALL SUBUNIT-RELATED"/>
    <property type="match status" value="1"/>
</dbReference>